<evidence type="ECO:0000256" key="6">
    <source>
        <dbReference type="ARBA" id="ARBA00022833"/>
    </source>
</evidence>
<dbReference type="SUPFAM" id="SSF53187">
    <property type="entry name" value="Zn-dependent exopeptidases"/>
    <property type="match status" value="1"/>
</dbReference>
<proteinExistence type="predicted"/>
<feature type="domain" description="Peptidase M28" evidence="8">
    <location>
        <begin position="307"/>
        <end position="527"/>
    </location>
</feature>
<evidence type="ECO:0000256" key="3">
    <source>
        <dbReference type="ARBA" id="ARBA00022723"/>
    </source>
</evidence>
<keyword evidence="4 7" id="KW-0732">Signal</keyword>
<dbReference type="SUPFAM" id="SSF52025">
    <property type="entry name" value="PA domain"/>
    <property type="match status" value="1"/>
</dbReference>
<dbReference type="Gene3D" id="3.40.630.10">
    <property type="entry name" value="Zn peptidases"/>
    <property type="match status" value="2"/>
</dbReference>
<protein>
    <submittedName>
        <fullName evidence="9">M28 family metallopeptidase</fullName>
    </submittedName>
</protein>
<dbReference type="CDD" id="cd05660">
    <property type="entry name" value="M28_like_PA"/>
    <property type="match status" value="1"/>
</dbReference>
<dbReference type="PANTHER" id="PTHR12147">
    <property type="entry name" value="METALLOPEPTIDASE M28 FAMILY MEMBER"/>
    <property type="match status" value="1"/>
</dbReference>
<dbReference type="CDD" id="cd04821">
    <property type="entry name" value="PA_M28_1_2"/>
    <property type="match status" value="1"/>
</dbReference>
<keyword evidence="3" id="KW-0479">Metal-binding</keyword>
<dbReference type="EMBL" id="JAKIKU010000005">
    <property type="protein sequence ID" value="MCL1045761.1"/>
    <property type="molecule type" value="Genomic_DNA"/>
</dbReference>
<evidence type="ECO:0000256" key="5">
    <source>
        <dbReference type="ARBA" id="ARBA00022801"/>
    </source>
</evidence>
<evidence type="ECO:0000256" key="2">
    <source>
        <dbReference type="ARBA" id="ARBA00022670"/>
    </source>
</evidence>
<gene>
    <name evidence="9" type="ORF">L2737_10540</name>
</gene>
<keyword evidence="2" id="KW-0645">Protease</keyword>
<keyword evidence="6" id="KW-0862">Zinc</keyword>
<keyword evidence="5" id="KW-0378">Hydrolase</keyword>
<comment type="caution">
    <text evidence="9">The sequence shown here is derived from an EMBL/GenBank/DDBJ whole genome shotgun (WGS) entry which is preliminary data.</text>
</comment>
<dbReference type="PROSITE" id="PS51257">
    <property type="entry name" value="PROKAR_LIPOPROTEIN"/>
    <property type="match status" value="1"/>
</dbReference>
<name>A0ABT0KQE2_9GAMM</name>
<dbReference type="Proteomes" id="UP001202134">
    <property type="component" value="Unassembled WGS sequence"/>
</dbReference>
<evidence type="ECO:0000259" key="8">
    <source>
        <dbReference type="Pfam" id="PF04389"/>
    </source>
</evidence>
<dbReference type="Pfam" id="PF04389">
    <property type="entry name" value="Peptidase_M28"/>
    <property type="match status" value="1"/>
</dbReference>
<feature type="signal peptide" evidence="7">
    <location>
        <begin position="1"/>
        <end position="21"/>
    </location>
</feature>
<organism evidence="9 10">
    <name type="scientific">Shewanella electrodiphila</name>
    <dbReference type="NCBI Taxonomy" id="934143"/>
    <lineage>
        <taxon>Bacteria</taxon>
        <taxon>Pseudomonadati</taxon>
        <taxon>Pseudomonadota</taxon>
        <taxon>Gammaproteobacteria</taxon>
        <taxon>Alteromonadales</taxon>
        <taxon>Shewanellaceae</taxon>
        <taxon>Shewanella</taxon>
    </lineage>
</organism>
<evidence type="ECO:0000256" key="4">
    <source>
        <dbReference type="ARBA" id="ARBA00022729"/>
    </source>
</evidence>
<evidence type="ECO:0000313" key="10">
    <source>
        <dbReference type="Proteomes" id="UP001202134"/>
    </source>
</evidence>
<dbReference type="RefSeq" id="WP_248955676.1">
    <property type="nucleotide sequence ID" value="NZ_JAKIKU010000005.1"/>
</dbReference>
<keyword evidence="10" id="KW-1185">Reference proteome</keyword>
<dbReference type="InterPro" id="IPR007484">
    <property type="entry name" value="Peptidase_M28"/>
</dbReference>
<evidence type="ECO:0000313" key="9">
    <source>
        <dbReference type="EMBL" id="MCL1045761.1"/>
    </source>
</evidence>
<evidence type="ECO:0000256" key="7">
    <source>
        <dbReference type="SAM" id="SignalP"/>
    </source>
</evidence>
<feature type="chain" id="PRO_5045523598" evidence="7">
    <location>
        <begin position="22"/>
        <end position="557"/>
    </location>
</feature>
<dbReference type="Gene3D" id="3.50.30.30">
    <property type="match status" value="1"/>
</dbReference>
<dbReference type="InterPro" id="IPR046450">
    <property type="entry name" value="PA_dom_sf"/>
</dbReference>
<sequence>MKHLLPFCALALLSACSPQSADEQTSAPSTINSASAAASLVTFDEARFRKDIKTLSSDEFEGRAPTTKGEKLTLDYLSAAFKEMGLNTTYQDSYLQPVPMVSYTASESQQISLAGMTMENRKDIVLGTRHDKGGVDINNAPLVFVGYGINAPEYQWNDYQDIDMKGKIAVIMVNDPGFAHPESDKFNGKAMTYYGRWSYKFEEASRQGALGAIIIHDTAPASYPWSVVENSWTGAQQDLVFSKEVQDQRIAVEGWMTLDSATAIFKTAGFELTNLMARASDSAINLDLKQTADIAFTSEAEYADSYNVVATLPGKNAAAEHILFTAHWDHIGIDLTKDGDNIYNGALDNASGTAGILEIARQFAKQAQQGNRLNRSVTFIATTGEEQGLLGSRYYAANPIYPIDKTVAVFNLDSTNVYGKTQDYTIVGKGQSELEAYLIYVAKGQNRTATRERNPASGGFFRSDHFSFAKLGVPAVFAGGGSVPLDDATAQYKQAMQAQMKGCYHNVCDHYRADWDLSGALQDLAVYYQAAETLANNGDWPGYYKGSEFNSLRPAKD</sequence>
<dbReference type="PANTHER" id="PTHR12147:SF56">
    <property type="entry name" value="AMINOPEPTIDASE YDR415C-RELATED"/>
    <property type="match status" value="1"/>
</dbReference>
<evidence type="ECO:0000256" key="1">
    <source>
        <dbReference type="ARBA" id="ARBA00022438"/>
    </source>
</evidence>
<dbReference type="InterPro" id="IPR045175">
    <property type="entry name" value="M28_fam"/>
</dbReference>
<reference evidence="9 10" key="1">
    <citation type="submission" date="2022-01" db="EMBL/GenBank/DDBJ databases">
        <title>Whole genome-based taxonomy of the Shewanellaceae.</title>
        <authorList>
            <person name="Martin-Rodriguez A.J."/>
        </authorList>
    </citation>
    <scope>NUCLEOTIDE SEQUENCE [LARGE SCALE GENOMIC DNA]</scope>
    <source>
        <strain evidence="9 10">DSM 24955</strain>
    </source>
</reference>
<keyword evidence="1" id="KW-0031">Aminopeptidase</keyword>
<accession>A0ABT0KQE2</accession>